<gene>
    <name evidence="1" type="ORF">V9T40_006968</name>
</gene>
<dbReference type="AlphaFoldDB" id="A0AAN9TXY9"/>
<reference evidence="1 2" key="1">
    <citation type="submission" date="2024-03" db="EMBL/GenBank/DDBJ databases">
        <title>Adaptation during the transition from Ophiocordyceps entomopathogen to insect associate is accompanied by gene loss and intensified selection.</title>
        <authorList>
            <person name="Ward C.M."/>
            <person name="Onetto C.A."/>
            <person name="Borneman A.R."/>
        </authorList>
    </citation>
    <scope>NUCLEOTIDE SEQUENCE [LARGE SCALE GENOMIC DNA]</scope>
    <source>
        <strain evidence="1">AWRI1</strain>
        <tissue evidence="1">Single Adult Female</tissue>
    </source>
</reference>
<organism evidence="1 2">
    <name type="scientific">Parthenolecanium corni</name>
    <dbReference type="NCBI Taxonomy" id="536013"/>
    <lineage>
        <taxon>Eukaryota</taxon>
        <taxon>Metazoa</taxon>
        <taxon>Ecdysozoa</taxon>
        <taxon>Arthropoda</taxon>
        <taxon>Hexapoda</taxon>
        <taxon>Insecta</taxon>
        <taxon>Pterygota</taxon>
        <taxon>Neoptera</taxon>
        <taxon>Paraneoptera</taxon>
        <taxon>Hemiptera</taxon>
        <taxon>Sternorrhyncha</taxon>
        <taxon>Coccoidea</taxon>
        <taxon>Coccidae</taxon>
        <taxon>Parthenolecanium</taxon>
    </lineage>
</organism>
<dbReference type="InterPro" id="IPR009003">
    <property type="entry name" value="Peptidase_S1_PA"/>
</dbReference>
<dbReference type="Gene3D" id="2.40.10.10">
    <property type="entry name" value="Trypsin-like serine proteases"/>
    <property type="match status" value="1"/>
</dbReference>
<proteinExistence type="predicted"/>
<evidence type="ECO:0000313" key="1">
    <source>
        <dbReference type="EMBL" id="KAK7605110.1"/>
    </source>
</evidence>
<dbReference type="Proteomes" id="UP001367676">
    <property type="component" value="Unassembled WGS sequence"/>
</dbReference>
<protein>
    <recommendedName>
        <fullName evidence="3">Peptidase S1 domain-containing protein</fullName>
    </recommendedName>
</protein>
<dbReference type="InterPro" id="IPR043504">
    <property type="entry name" value="Peptidase_S1_PA_chymotrypsin"/>
</dbReference>
<dbReference type="SUPFAM" id="SSF50494">
    <property type="entry name" value="Trypsin-like serine proteases"/>
    <property type="match status" value="1"/>
</dbReference>
<dbReference type="EMBL" id="JBBCAQ010000002">
    <property type="protein sequence ID" value="KAK7605110.1"/>
    <property type="molecule type" value="Genomic_DNA"/>
</dbReference>
<name>A0AAN9TXY9_9HEMI</name>
<comment type="caution">
    <text evidence="1">The sequence shown here is derived from an EMBL/GenBank/DDBJ whole genome shotgun (WGS) entry which is preliminary data.</text>
</comment>
<sequence length="93" mass="10672">MLLFSCRLKLKNFVVVYILETGVNQGDAGGGLLFPKTDLQGRDRYYLRGIASNRDKTLRSDGTTYISAFTDIAQHIEWMYSVQEKIEICKFNE</sequence>
<accession>A0AAN9TXY9</accession>
<evidence type="ECO:0000313" key="2">
    <source>
        <dbReference type="Proteomes" id="UP001367676"/>
    </source>
</evidence>
<keyword evidence="2" id="KW-1185">Reference proteome</keyword>
<evidence type="ECO:0008006" key="3">
    <source>
        <dbReference type="Google" id="ProtNLM"/>
    </source>
</evidence>